<feature type="domain" description="HTH tetR-type" evidence="5">
    <location>
        <begin position="6"/>
        <end position="66"/>
    </location>
</feature>
<keyword evidence="2 4" id="KW-0238">DNA-binding</keyword>
<feature type="DNA-binding region" description="H-T-H motif" evidence="4">
    <location>
        <begin position="29"/>
        <end position="48"/>
    </location>
</feature>
<proteinExistence type="predicted"/>
<name>A0ABW5DVP7_9PROT</name>
<dbReference type="Pfam" id="PF00440">
    <property type="entry name" value="TetR_N"/>
    <property type="match status" value="1"/>
</dbReference>
<sequence>MGRPREFDSDDALEKALNVFWRQGYEGASLTDLTDAMGITRPSLYATFGNKEDLFRKALDRYNAKHLCFVDEALKQPTARLVAERVLIGFAEAQTQPTYPPGCMGTGAAVACSDQSAAVREEIITKRVAMEVRIRRRLDEAKAAGDLPADAEPADLASYLMTVVQGMAVKAAGGDDRSCLCRVVKTALMAWPTAA</sequence>
<evidence type="ECO:0000256" key="2">
    <source>
        <dbReference type="ARBA" id="ARBA00023125"/>
    </source>
</evidence>
<dbReference type="PROSITE" id="PS50977">
    <property type="entry name" value="HTH_TETR_2"/>
    <property type="match status" value="1"/>
</dbReference>
<keyword evidence="3" id="KW-0804">Transcription</keyword>
<dbReference type="PRINTS" id="PR00455">
    <property type="entry name" value="HTHTETR"/>
</dbReference>
<dbReference type="PANTHER" id="PTHR47506:SF1">
    <property type="entry name" value="HTH-TYPE TRANSCRIPTIONAL REGULATOR YJDC"/>
    <property type="match status" value="1"/>
</dbReference>
<evidence type="ECO:0000259" key="5">
    <source>
        <dbReference type="PROSITE" id="PS50977"/>
    </source>
</evidence>
<dbReference type="PANTHER" id="PTHR47506">
    <property type="entry name" value="TRANSCRIPTIONAL REGULATORY PROTEIN"/>
    <property type="match status" value="1"/>
</dbReference>
<comment type="caution">
    <text evidence="6">The sequence shown here is derived from an EMBL/GenBank/DDBJ whole genome shotgun (WGS) entry which is preliminary data.</text>
</comment>
<dbReference type="InterPro" id="IPR001647">
    <property type="entry name" value="HTH_TetR"/>
</dbReference>
<reference evidence="7" key="1">
    <citation type="journal article" date="2019" name="Int. J. Syst. Evol. Microbiol.">
        <title>The Global Catalogue of Microorganisms (GCM) 10K type strain sequencing project: providing services to taxonomists for standard genome sequencing and annotation.</title>
        <authorList>
            <consortium name="The Broad Institute Genomics Platform"/>
            <consortium name="The Broad Institute Genome Sequencing Center for Infectious Disease"/>
            <person name="Wu L."/>
            <person name="Ma J."/>
        </authorList>
    </citation>
    <scope>NUCLEOTIDE SEQUENCE [LARGE SCALE GENOMIC DNA]</scope>
    <source>
        <strain evidence="7">CGMCC 1.19062</strain>
    </source>
</reference>
<dbReference type="SUPFAM" id="SSF48498">
    <property type="entry name" value="Tetracyclin repressor-like, C-terminal domain"/>
    <property type="match status" value="1"/>
</dbReference>
<dbReference type="EMBL" id="JBHUIP010000016">
    <property type="protein sequence ID" value="MFD2265212.1"/>
    <property type="molecule type" value="Genomic_DNA"/>
</dbReference>
<keyword evidence="1" id="KW-0805">Transcription regulation</keyword>
<accession>A0ABW5DVP7</accession>
<organism evidence="6 7">
    <name type="scientific">Lacibacterium aquatile</name>
    <dbReference type="NCBI Taxonomy" id="1168082"/>
    <lineage>
        <taxon>Bacteria</taxon>
        <taxon>Pseudomonadati</taxon>
        <taxon>Pseudomonadota</taxon>
        <taxon>Alphaproteobacteria</taxon>
        <taxon>Rhodospirillales</taxon>
        <taxon>Rhodospirillaceae</taxon>
    </lineage>
</organism>
<evidence type="ECO:0000256" key="4">
    <source>
        <dbReference type="PROSITE-ProRule" id="PRU00335"/>
    </source>
</evidence>
<evidence type="ECO:0000313" key="7">
    <source>
        <dbReference type="Proteomes" id="UP001597295"/>
    </source>
</evidence>
<dbReference type="RefSeq" id="WP_379878384.1">
    <property type="nucleotide sequence ID" value="NZ_JBHUIP010000016.1"/>
</dbReference>
<dbReference type="InterPro" id="IPR009057">
    <property type="entry name" value="Homeodomain-like_sf"/>
</dbReference>
<dbReference type="SUPFAM" id="SSF46689">
    <property type="entry name" value="Homeodomain-like"/>
    <property type="match status" value="1"/>
</dbReference>
<keyword evidence="7" id="KW-1185">Reference proteome</keyword>
<dbReference type="InterPro" id="IPR011075">
    <property type="entry name" value="TetR_C"/>
</dbReference>
<dbReference type="Gene3D" id="1.10.357.10">
    <property type="entry name" value="Tetracycline Repressor, domain 2"/>
    <property type="match status" value="1"/>
</dbReference>
<dbReference type="Gene3D" id="1.10.10.60">
    <property type="entry name" value="Homeodomain-like"/>
    <property type="match status" value="1"/>
</dbReference>
<dbReference type="Pfam" id="PF16925">
    <property type="entry name" value="TetR_C_13"/>
    <property type="match status" value="1"/>
</dbReference>
<evidence type="ECO:0000256" key="3">
    <source>
        <dbReference type="ARBA" id="ARBA00023163"/>
    </source>
</evidence>
<dbReference type="InterPro" id="IPR036271">
    <property type="entry name" value="Tet_transcr_reg_TetR-rel_C_sf"/>
</dbReference>
<dbReference type="Proteomes" id="UP001597295">
    <property type="component" value="Unassembled WGS sequence"/>
</dbReference>
<evidence type="ECO:0000256" key="1">
    <source>
        <dbReference type="ARBA" id="ARBA00023015"/>
    </source>
</evidence>
<protein>
    <submittedName>
        <fullName evidence="6">TetR/AcrR family transcriptional regulator</fullName>
    </submittedName>
</protein>
<evidence type="ECO:0000313" key="6">
    <source>
        <dbReference type="EMBL" id="MFD2265212.1"/>
    </source>
</evidence>
<gene>
    <name evidence="6" type="ORF">ACFSM5_20080</name>
</gene>